<dbReference type="AlphaFoldDB" id="A0A1N5SYT1"/>
<evidence type="ECO:0000313" key="1">
    <source>
        <dbReference type="EMBL" id="SIM41118.1"/>
    </source>
</evidence>
<protein>
    <submittedName>
        <fullName evidence="1">Uncharacterized protein</fullName>
    </submittedName>
</protein>
<dbReference type="EMBL" id="LT671858">
    <property type="protein sequence ID" value="SIM41118.1"/>
    <property type="molecule type" value="Genomic_DNA"/>
</dbReference>
<sequence length="92" mass="10547">MFLQVSSSKKSDSSIEAKAYTVSEVPPYLAVLIKPQPGIWDELMDMDIMFIKLREKKLIEVKIKQRIEVGENSIFFVTSDDEDFKEICGELS</sequence>
<dbReference type="GeneID" id="41587705"/>
<accession>A0A1N5SYT1</accession>
<reference evidence="1 2" key="1">
    <citation type="submission" date="2016-04" db="EMBL/GenBank/DDBJ databases">
        <authorList>
            <person name="Evans L.H."/>
            <person name="Alamgir A."/>
            <person name="Owens N."/>
            <person name="Weber N.D."/>
            <person name="Virtaneva K."/>
            <person name="Barbian K."/>
            <person name="Babar A."/>
            <person name="Rosenke K."/>
        </authorList>
    </citation>
    <scope>NUCLEOTIDE SEQUENCE [LARGE SCALE GENOMIC DNA]</scope>
    <source>
        <strain evidence="2">S5(T) (JCM 30642 \VKM B-2941)</strain>
    </source>
</reference>
<gene>
    <name evidence="1" type="ORF">CSP5_0402</name>
</gene>
<organism evidence="1 2">
    <name type="scientific">Cuniculiplasma divulgatum</name>
    <dbReference type="NCBI Taxonomy" id="1673428"/>
    <lineage>
        <taxon>Archaea</taxon>
        <taxon>Methanobacteriati</taxon>
        <taxon>Thermoplasmatota</taxon>
        <taxon>Thermoplasmata</taxon>
        <taxon>Thermoplasmatales</taxon>
        <taxon>Cuniculiplasmataceae</taxon>
        <taxon>Cuniculiplasma</taxon>
    </lineage>
</organism>
<evidence type="ECO:0000313" key="2">
    <source>
        <dbReference type="Proteomes" id="UP000195607"/>
    </source>
</evidence>
<proteinExistence type="predicted"/>
<name>A0A1N5SYT1_9ARCH</name>
<dbReference type="Proteomes" id="UP000195607">
    <property type="component" value="Chromosome I"/>
</dbReference>
<dbReference type="RefSeq" id="WP_021789131.1">
    <property type="nucleotide sequence ID" value="NZ_LT671858.1"/>
</dbReference>